<evidence type="ECO:0000313" key="2">
    <source>
        <dbReference type="EMBL" id="KAJ0192488.1"/>
    </source>
</evidence>
<comment type="caution">
    <text evidence="2">The sequence shown here is derived from an EMBL/GenBank/DDBJ whole genome shotgun (WGS) entry which is preliminary data.</text>
</comment>
<evidence type="ECO:0000256" key="1">
    <source>
        <dbReference type="SAM" id="MobiDB-lite"/>
    </source>
</evidence>
<name>A0A9R1UT78_LACSA</name>
<feature type="region of interest" description="Disordered" evidence="1">
    <location>
        <begin position="399"/>
        <end position="418"/>
    </location>
</feature>
<feature type="compositionally biased region" description="Low complexity" evidence="1">
    <location>
        <begin position="670"/>
        <end position="679"/>
    </location>
</feature>
<feature type="region of interest" description="Disordered" evidence="1">
    <location>
        <begin position="549"/>
        <end position="573"/>
    </location>
</feature>
<protein>
    <submittedName>
        <fullName evidence="2">Uncharacterized protein</fullName>
    </submittedName>
</protein>
<dbReference type="Proteomes" id="UP000235145">
    <property type="component" value="Unassembled WGS sequence"/>
</dbReference>
<feature type="region of interest" description="Disordered" evidence="1">
    <location>
        <begin position="657"/>
        <end position="684"/>
    </location>
</feature>
<feature type="region of interest" description="Disordered" evidence="1">
    <location>
        <begin position="278"/>
        <end position="377"/>
    </location>
</feature>
<gene>
    <name evidence="2" type="ORF">LSAT_V11C800395580</name>
</gene>
<feature type="compositionally biased region" description="Low complexity" evidence="1">
    <location>
        <begin position="340"/>
        <end position="350"/>
    </location>
</feature>
<accession>A0A9R1UT78</accession>
<proteinExistence type="predicted"/>
<feature type="compositionally biased region" description="Polar residues" evidence="1">
    <location>
        <begin position="286"/>
        <end position="303"/>
    </location>
</feature>
<keyword evidence="3" id="KW-1185">Reference proteome</keyword>
<reference evidence="2 3" key="1">
    <citation type="journal article" date="2017" name="Nat. Commun.">
        <title>Genome assembly with in vitro proximity ligation data and whole-genome triplication in lettuce.</title>
        <authorList>
            <person name="Reyes-Chin-Wo S."/>
            <person name="Wang Z."/>
            <person name="Yang X."/>
            <person name="Kozik A."/>
            <person name="Arikit S."/>
            <person name="Song C."/>
            <person name="Xia L."/>
            <person name="Froenicke L."/>
            <person name="Lavelle D.O."/>
            <person name="Truco M.J."/>
            <person name="Xia R."/>
            <person name="Zhu S."/>
            <person name="Xu C."/>
            <person name="Xu H."/>
            <person name="Xu X."/>
            <person name="Cox K."/>
            <person name="Korf I."/>
            <person name="Meyers B.C."/>
            <person name="Michelmore R.W."/>
        </authorList>
    </citation>
    <scope>NUCLEOTIDE SEQUENCE [LARGE SCALE GENOMIC DNA]</scope>
    <source>
        <strain evidence="3">cv. Salinas</strain>
        <tissue evidence="2">Seedlings</tissue>
    </source>
</reference>
<evidence type="ECO:0000313" key="3">
    <source>
        <dbReference type="Proteomes" id="UP000235145"/>
    </source>
</evidence>
<dbReference type="EMBL" id="NBSK02000008">
    <property type="protein sequence ID" value="KAJ0192488.1"/>
    <property type="molecule type" value="Genomic_DNA"/>
</dbReference>
<sequence>MVMTRTGPSFQEVALRVGSCNLKADLDLGKFDPTLHIMIEFLKSHPIHKPLTKSIEFPLSIIHTAYSSAIYDSDEEYIEFDINKDNTIKLWKAEFLEAIGLPERKEKKTFYEPTNEELFDVLDQMGYLPPRLEMTPDFKKGKLPGIWHFLVHIIVRCLTGKVGGTSTLSRAFLVLLFGIYTGKEVDFGTIIWKDFAGCVFPRKKEIPCARFWALALQKVYTKLDVSLPEGEEMFTTGTVSRYAIPDQAEFGKVARLPEAMLQYIEKNSEVLIRHIKETDPLETGHPIQSSQPVRPTEGHTSSPARKKQIALNVKKTTGLGTKRKCETLPAPQAKRPTIGSQSSTSHVSLSSEEDDVSQKNGDIAHTPPPSSQKQTPGIHSHINLEATETSPSFHTTRLEKNLWGSPGHNTKDQGSQGRVFEPMLKSSSIPGKESCSMAHRPLQTGFFGISIGEAEVRASESESVRQARDEQERQKREEILRAEQERFSQIYYNNIYLYEQMLREQKIRDEMEKEESKKVKAVKHAEYRKKRKEVLMENKRKEEELKAKMQREQEEREKTEALREAEAKKEEERKELVRMLREEQQKREEEEWAQTSAKLLEQAMSLEPSTKTGMESAQDMEKDFVFTADDGLIQDSDSNSIMETLKPSKSTIFLATSETESQEAPKGETKTFPTTTVETSKPRRRTKWKKKKKSKYISRVEFNSLNQKLSQVLEVVNKIPPSKEKFVTKEEFGEMQKIVTSLAQSVPNLETREKMLRESFVKSTADALKKMEQKRTNDTFKYLDRMDDMLKMVKEIQQSFDDLTNTMGHQHGDEIVRLNEQLCDYRNKNIILQAVLVKVIQSAQQLLRPCNIRFDEILFAIQKVQNSVDVLPKTLSNDELSKQVPQSFQKVFDLIENLKGSRFVDEAGEDENVLITETSPSPEIDVVSKPQSPPPPLKTTIPPTECEIHESPKIPSPPTSFVMPPAQIMPEFPETPKAPINDKGKMPLEISELSLMKTFPVCEKEMKQQVKEHALTLWVNDIKQLRDDELVPKQTTAPPSSDKYQWDIPMSPNARYYSVFQQLHPHLSREMQIPIEMNRLEEFFKAHAQPPKDVWSLRRIIRVLGYKKRSFQKEEYFGFEVVRSDNKKYFFSEADFPNLNPNDLYVIAKHFQTKLLTHQPSRFPFLQIQRFLRSLTYDLGSIDAERFDSFVDNPPGEMNQELEGIENRHRGPTEDPELGIIFSNEKGSPRLFFRLKQKHLCKTEFLEKMINLTLRSNASAALKVKIIEELEWWVAVPAVVVVVVFKIGDTAGTVDNIIITIMQMKQALKCWNGAVVPTSFETSPLDQGKQHMRNW</sequence>
<organism evidence="2 3">
    <name type="scientific">Lactuca sativa</name>
    <name type="common">Garden lettuce</name>
    <dbReference type="NCBI Taxonomy" id="4236"/>
    <lineage>
        <taxon>Eukaryota</taxon>
        <taxon>Viridiplantae</taxon>
        <taxon>Streptophyta</taxon>
        <taxon>Embryophyta</taxon>
        <taxon>Tracheophyta</taxon>
        <taxon>Spermatophyta</taxon>
        <taxon>Magnoliopsida</taxon>
        <taxon>eudicotyledons</taxon>
        <taxon>Gunneridae</taxon>
        <taxon>Pentapetalae</taxon>
        <taxon>asterids</taxon>
        <taxon>campanulids</taxon>
        <taxon>Asterales</taxon>
        <taxon>Asteraceae</taxon>
        <taxon>Cichorioideae</taxon>
        <taxon>Cichorieae</taxon>
        <taxon>Lactucinae</taxon>
        <taxon>Lactuca</taxon>
    </lineage>
</organism>